<proteinExistence type="inferred from homology"/>
<feature type="transmembrane region" description="Helical" evidence="9">
    <location>
        <begin position="109"/>
        <end position="127"/>
    </location>
</feature>
<dbReference type="GO" id="GO:0006508">
    <property type="term" value="P:proteolysis"/>
    <property type="evidence" value="ECO:0007669"/>
    <property type="project" value="UniProtKB-KW"/>
</dbReference>
<dbReference type="InterPro" id="IPR001872">
    <property type="entry name" value="Peptidase_A8"/>
</dbReference>
<organism evidence="12 13">
    <name type="scientific">Gemmatimonas groenlandica</name>
    <dbReference type="NCBI Taxonomy" id="2732249"/>
    <lineage>
        <taxon>Bacteria</taxon>
        <taxon>Pseudomonadati</taxon>
        <taxon>Gemmatimonadota</taxon>
        <taxon>Gemmatimonadia</taxon>
        <taxon>Gemmatimonadales</taxon>
        <taxon>Gemmatimonadaceae</taxon>
        <taxon>Gemmatimonas</taxon>
    </lineage>
</organism>
<gene>
    <name evidence="9 12" type="primary">lspA</name>
    <name evidence="12" type="ORF">HKW67_07310</name>
</gene>
<evidence type="ECO:0000256" key="5">
    <source>
        <dbReference type="ARBA" id="ARBA00022750"/>
    </source>
</evidence>
<dbReference type="Proteomes" id="UP000500938">
    <property type="component" value="Chromosome"/>
</dbReference>
<keyword evidence="3 9" id="KW-0645">Protease</keyword>
<evidence type="ECO:0000256" key="10">
    <source>
        <dbReference type="RuleBase" id="RU000594"/>
    </source>
</evidence>
<evidence type="ECO:0000256" key="7">
    <source>
        <dbReference type="ARBA" id="ARBA00022989"/>
    </source>
</evidence>
<evidence type="ECO:0000256" key="6">
    <source>
        <dbReference type="ARBA" id="ARBA00022801"/>
    </source>
</evidence>
<protein>
    <recommendedName>
        <fullName evidence="9">Lipoprotein signal peptidase</fullName>
        <ecNumber evidence="9">3.4.23.36</ecNumber>
    </recommendedName>
    <alternativeName>
        <fullName evidence="9">Prolipoprotein signal peptidase</fullName>
    </alternativeName>
    <alternativeName>
        <fullName evidence="9">Signal peptidase II</fullName>
        <shortName evidence="9">SPase II</shortName>
    </alternativeName>
</protein>
<keyword evidence="5 9" id="KW-0064">Aspartyl protease</keyword>
<dbReference type="HAMAP" id="MF_00161">
    <property type="entry name" value="LspA"/>
    <property type="match status" value="1"/>
</dbReference>
<evidence type="ECO:0000256" key="11">
    <source>
        <dbReference type="RuleBase" id="RU004181"/>
    </source>
</evidence>
<dbReference type="PROSITE" id="PS00855">
    <property type="entry name" value="SPASE_II"/>
    <property type="match status" value="1"/>
</dbReference>
<comment type="pathway">
    <text evidence="9">Protein modification; lipoprotein biosynthesis (signal peptide cleavage).</text>
</comment>
<dbReference type="PRINTS" id="PR00781">
    <property type="entry name" value="LIPOSIGPTASE"/>
</dbReference>
<sequence length="183" mass="19484">MTNPTRSATASAVVNDVPAASATPRFWMLVLFITAADAISKALAVEYLAPRHIPHRIIGDVVRFTLAYNPGAAFGMHLGPASRWIFAALSVVIVVVLIRATADLTRISRLAAFGVPVVVGGAIGNLLDRIRLRDGVVDFIDIGFGDVRFWTFNVADTAVTIGAGCLVIALWQLDKAQQQTAAS</sequence>
<dbReference type="PANTHER" id="PTHR33695:SF1">
    <property type="entry name" value="LIPOPROTEIN SIGNAL PEPTIDASE"/>
    <property type="match status" value="1"/>
</dbReference>
<keyword evidence="2 9" id="KW-1003">Cell membrane</keyword>
<dbReference type="UniPathway" id="UPA00665"/>
<keyword evidence="7 9" id="KW-1133">Transmembrane helix</keyword>
<keyword evidence="6 9" id="KW-0378">Hydrolase</keyword>
<comment type="function">
    <text evidence="9 10">This protein specifically catalyzes the removal of signal peptides from prolipoproteins.</text>
</comment>
<comment type="catalytic activity">
    <reaction evidence="9 10">
        <text>Release of signal peptides from bacterial membrane prolipoproteins. Hydrolyzes -Xaa-Yaa-Zaa-|-(S,diacylglyceryl)Cys-, in which Xaa is hydrophobic (preferably Leu), and Yaa (Ala or Ser) and Zaa (Gly or Ala) have small, neutral side chains.</text>
        <dbReference type="EC" id="3.4.23.36"/>
    </reaction>
</comment>
<evidence type="ECO:0000256" key="3">
    <source>
        <dbReference type="ARBA" id="ARBA00022670"/>
    </source>
</evidence>
<accession>A0A6M4IPG7</accession>
<dbReference type="PANTHER" id="PTHR33695">
    <property type="entry name" value="LIPOPROTEIN SIGNAL PEPTIDASE"/>
    <property type="match status" value="1"/>
</dbReference>
<evidence type="ECO:0000256" key="2">
    <source>
        <dbReference type="ARBA" id="ARBA00022475"/>
    </source>
</evidence>
<keyword evidence="4 9" id="KW-0812">Transmembrane</keyword>
<keyword evidence="8 9" id="KW-0472">Membrane</keyword>
<dbReference type="EC" id="3.4.23.36" evidence="9"/>
<dbReference type="AlphaFoldDB" id="A0A6M4IPG7"/>
<dbReference type="GO" id="GO:0004190">
    <property type="term" value="F:aspartic-type endopeptidase activity"/>
    <property type="evidence" value="ECO:0007669"/>
    <property type="project" value="UniProtKB-UniRule"/>
</dbReference>
<evidence type="ECO:0000256" key="4">
    <source>
        <dbReference type="ARBA" id="ARBA00022692"/>
    </source>
</evidence>
<dbReference type="RefSeq" id="WP_171224755.1">
    <property type="nucleotide sequence ID" value="NZ_CP053085.1"/>
</dbReference>
<dbReference type="NCBIfam" id="TIGR00077">
    <property type="entry name" value="lspA"/>
    <property type="match status" value="1"/>
</dbReference>
<feature type="active site" evidence="9">
    <location>
        <position position="138"/>
    </location>
</feature>
<reference evidence="12 13" key="1">
    <citation type="submission" date="2020-05" db="EMBL/GenBank/DDBJ databases">
        <title>Complete genome sequence of Gemmatimonas greenlandica TET16.</title>
        <authorList>
            <person name="Zeng Y."/>
        </authorList>
    </citation>
    <scope>NUCLEOTIDE SEQUENCE [LARGE SCALE GENOMIC DNA]</scope>
    <source>
        <strain evidence="12 13">TET16</strain>
    </source>
</reference>
<dbReference type="KEGG" id="ggr:HKW67_07310"/>
<evidence type="ECO:0000256" key="1">
    <source>
        <dbReference type="ARBA" id="ARBA00006139"/>
    </source>
</evidence>
<feature type="transmembrane region" description="Helical" evidence="9">
    <location>
        <begin position="84"/>
        <end position="102"/>
    </location>
</feature>
<keyword evidence="13" id="KW-1185">Reference proteome</keyword>
<dbReference type="Pfam" id="PF01252">
    <property type="entry name" value="Peptidase_A8"/>
    <property type="match status" value="1"/>
</dbReference>
<dbReference type="EMBL" id="CP053085">
    <property type="protein sequence ID" value="QJR35326.1"/>
    <property type="molecule type" value="Genomic_DNA"/>
</dbReference>
<name>A0A6M4IPG7_9BACT</name>
<feature type="transmembrane region" description="Helical" evidence="9">
    <location>
        <begin position="26"/>
        <end position="49"/>
    </location>
</feature>
<evidence type="ECO:0000313" key="13">
    <source>
        <dbReference type="Proteomes" id="UP000500938"/>
    </source>
</evidence>
<dbReference type="GO" id="GO:0005886">
    <property type="term" value="C:plasma membrane"/>
    <property type="evidence" value="ECO:0007669"/>
    <property type="project" value="UniProtKB-SubCell"/>
</dbReference>
<evidence type="ECO:0000256" key="9">
    <source>
        <dbReference type="HAMAP-Rule" id="MF_00161"/>
    </source>
</evidence>
<comment type="similarity">
    <text evidence="1 9 11">Belongs to the peptidase A8 family.</text>
</comment>
<comment type="subcellular location">
    <subcellularLocation>
        <location evidence="9">Cell membrane</location>
        <topology evidence="9">Multi-pass membrane protein</topology>
    </subcellularLocation>
</comment>
<evidence type="ECO:0000256" key="8">
    <source>
        <dbReference type="ARBA" id="ARBA00023136"/>
    </source>
</evidence>
<feature type="active site" evidence="9">
    <location>
        <position position="156"/>
    </location>
</feature>
<evidence type="ECO:0000313" key="12">
    <source>
        <dbReference type="EMBL" id="QJR35326.1"/>
    </source>
</evidence>
<feature type="transmembrane region" description="Helical" evidence="9">
    <location>
        <begin position="147"/>
        <end position="171"/>
    </location>
</feature>